<dbReference type="EMBL" id="MU001498">
    <property type="protein sequence ID" value="KAF2446519.1"/>
    <property type="molecule type" value="Genomic_DNA"/>
</dbReference>
<organism evidence="2 3">
    <name type="scientific">Karstenula rhodostoma CBS 690.94</name>
    <dbReference type="NCBI Taxonomy" id="1392251"/>
    <lineage>
        <taxon>Eukaryota</taxon>
        <taxon>Fungi</taxon>
        <taxon>Dikarya</taxon>
        <taxon>Ascomycota</taxon>
        <taxon>Pezizomycotina</taxon>
        <taxon>Dothideomycetes</taxon>
        <taxon>Pleosporomycetidae</taxon>
        <taxon>Pleosporales</taxon>
        <taxon>Massarineae</taxon>
        <taxon>Didymosphaeriaceae</taxon>
        <taxon>Karstenula</taxon>
    </lineage>
</organism>
<dbReference type="OrthoDB" id="3672634at2759"/>
<evidence type="ECO:0000313" key="2">
    <source>
        <dbReference type="EMBL" id="KAF2446519.1"/>
    </source>
</evidence>
<feature type="compositionally biased region" description="Basic and acidic residues" evidence="1">
    <location>
        <begin position="112"/>
        <end position="123"/>
    </location>
</feature>
<keyword evidence="3" id="KW-1185">Reference proteome</keyword>
<proteinExistence type="predicted"/>
<comment type="caution">
    <text evidence="2">The sequence shown here is derived from an EMBL/GenBank/DDBJ whole genome shotgun (WGS) entry which is preliminary data.</text>
</comment>
<dbReference type="Proteomes" id="UP000799764">
    <property type="component" value="Unassembled WGS sequence"/>
</dbReference>
<accession>A0A9P4PP98</accession>
<reference evidence="2" key="1">
    <citation type="journal article" date="2020" name="Stud. Mycol.">
        <title>101 Dothideomycetes genomes: a test case for predicting lifestyles and emergence of pathogens.</title>
        <authorList>
            <person name="Haridas S."/>
            <person name="Albert R."/>
            <person name="Binder M."/>
            <person name="Bloem J."/>
            <person name="Labutti K."/>
            <person name="Salamov A."/>
            <person name="Andreopoulos B."/>
            <person name="Baker S."/>
            <person name="Barry K."/>
            <person name="Bills G."/>
            <person name="Bluhm B."/>
            <person name="Cannon C."/>
            <person name="Castanera R."/>
            <person name="Culley D."/>
            <person name="Daum C."/>
            <person name="Ezra D."/>
            <person name="Gonzalez J."/>
            <person name="Henrissat B."/>
            <person name="Kuo A."/>
            <person name="Liang C."/>
            <person name="Lipzen A."/>
            <person name="Lutzoni F."/>
            <person name="Magnuson J."/>
            <person name="Mondo S."/>
            <person name="Nolan M."/>
            <person name="Ohm R."/>
            <person name="Pangilinan J."/>
            <person name="Park H.-J."/>
            <person name="Ramirez L."/>
            <person name="Alfaro M."/>
            <person name="Sun H."/>
            <person name="Tritt A."/>
            <person name="Yoshinaga Y."/>
            <person name="Zwiers L.-H."/>
            <person name="Turgeon B."/>
            <person name="Goodwin S."/>
            <person name="Spatafora J."/>
            <person name="Crous P."/>
            <person name="Grigoriev I."/>
        </authorList>
    </citation>
    <scope>NUCLEOTIDE SEQUENCE</scope>
    <source>
        <strain evidence="2">CBS 690.94</strain>
    </source>
</reference>
<dbReference type="AlphaFoldDB" id="A0A9P4PP98"/>
<protein>
    <submittedName>
        <fullName evidence="2">Uncharacterized protein</fullName>
    </submittedName>
</protein>
<feature type="compositionally biased region" description="Low complexity" evidence="1">
    <location>
        <begin position="23"/>
        <end position="33"/>
    </location>
</feature>
<evidence type="ECO:0000256" key="1">
    <source>
        <dbReference type="SAM" id="MobiDB-lite"/>
    </source>
</evidence>
<feature type="region of interest" description="Disordered" evidence="1">
    <location>
        <begin position="17"/>
        <end position="206"/>
    </location>
</feature>
<feature type="compositionally biased region" description="Basic residues" evidence="1">
    <location>
        <begin position="145"/>
        <end position="168"/>
    </location>
</feature>
<sequence length="330" mass="36751">MLTLFVRVPVYGRFEAESVAKRPQPQLQSQFQPQPLPKPASSHHGRPALGAGARPHRPPTPDMAPQERPETRSGPSHGHKKRHVEPRKGQGKRQSSNPAQEDHMRSSPPRDNGSKEPAKERPRSPKRTPPQDQKRKANSPPGKHSAQKGRKPLHSRTKSPHRHQRKPKRSDSPHEKRPQHPPSHSYPHNDTRFPPPNSASPHPLCLSTKNGDHLTYHLLYENSDPSLSEQAKAFLSAAKAFRHDLPNDLDREALIRTALQERKGINRVSDGPRGCIWRVGGAEMRLVACLLGMKGVAVSAKGRKERFDLFGEGLEEAGGDVLLISRKVDG</sequence>
<name>A0A9P4PP98_9PLEO</name>
<feature type="compositionally biased region" description="Basic and acidic residues" evidence="1">
    <location>
        <begin position="169"/>
        <end position="178"/>
    </location>
</feature>
<feature type="compositionally biased region" description="Basic residues" evidence="1">
    <location>
        <begin position="77"/>
        <end position="91"/>
    </location>
</feature>
<evidence type="ECO:0000313" key="3">
    <source>
        <dbReference type="Proteomes" id="UP000799764"/>
    </source>
</evidence>
<gene>
    <name evidence="2" type="ORF">P171DRAFT_483858</name>
</gene>